<evidence type="ECO:0000313" key="7">
    <source>
        <dbReference type="Proteomes" id="UP001221686"/>
    </source>
</evidence>
<dbReference type="InterPro" id="IPR000184">
    <property type="entry name" value="Bac_surfAg_D15"/>
</dbReference>
<feature type="region of interest" description="Disordered" evidence="3">
    <location>
        <begin position="362"/>
        <end position="384"/>
    </location>
</feature>
<evidence type="ECO:0000256" key="2">
    <source>
        <dbReference type="ARBA" id="ARBA00023136"/>
    </source>
</evidence>
<dbReference type="Gene3D" id="3.10.20.310">
    <property type="entry name" value="membrane protein fhac"/>
    <property type="match status" value="2"/>
</dbReference>
<gene>
    <name evidence="6" type="ORF">POL25_18585</name>
</gene>
<feature type="domain" description="Bacterial surface antigen (D15)" evidence="5">
    <location>
        <begin position="1007"/>
        <end position="1377"/>
    </location>
</feature>
<feature type="region of interest" description="Disordered" evidence="3">
    <location>
        <begin position="30"/>
        <end position="159"/>
    </location>
</feature>
<feature type="chain" id="PRO_5045997184" evidence="4">
    <location>
        <begin position="33"/>
        <end position="1377"/>
    </location>
</feature>
<sequence>MNTSFPACADRRLARLLAALALAWTSAAPAWAAAPPGPPPGSQAPITTTPAPSPDDSGASPKGPAPKTSNDGTGPKAPAPHDSSEGTGPEEPAPKDSRTPVGKPQGVNAGPAAKPDQPAPPAAPVGITDVPIESAPAPDKELPPEGSELAAPTTTTEAPEIQAPSVVTSGPTCARVDAGADPFGLIDRALDSLRDRGGFEVGTRERGTTLRGTACVVDLRGKDYALLYYQLELTAEEGSYVIALEPKGAGEVELSVRPVLEGEDPGVVFARIERSRVVGDKFLPGDDGVRLRKILNLGTGYLIPAAISAQLQQLGYRAQFEPDGANLLSIRVEPGQSIRRVRVRGHLPLSKTEVQRELSINSRPGSLSRGKCVSPRQQRKERPSVCEPGDAACTKWEADEIDRLKRYLYDKGYLRGNASLGLTCGRASDEVDLYVYLDKGPAFRVPMRQVKVVGKVSEDDKGWIRRAFWPRVKATPFPARITRERIEESRERVERQFAEPRDAIIRRTATSRLALPYPQVQVGTSYDDLKPEDIPKTGKLPLTVDVDLGPGVKTSFIGRRSYSEQRLRSELQLFSRREAPSAQTAQREAANLRGFYQGKGFLLAEIDGRYDDYGNAPGALTFQIKEGPVVRMKKLDLVVGRGVPRGVRERLEREFADERVLRAPGTFTEAAVVDHLSALLAKFADAGYLCAQAGVRVAFWPDGLDKKGEYADVDVETILRRDSFAAWAVRDLDPRGLAALRKQSRAELYVRVSVEPGPRVFTSRKPEVVRYLDGPVPGDREIEGQPHHDRGEWGATRMLRGTALRHKGDDRPGNIPLATSLDRDTEQGIVDNYRNDGFPVADAELRWLYTDPRTKEVKPVPNARRLVDPEIGLCQAYKSGSAVEVEAEISVYEGRPGVFGDTVVRGNFKTHNWILRRQFAHKTGGVYSRAKADESRANVDGLDVAESTELTAYPTGCDLDDDPNERCAVHQVLEMRESKDVSVKLQGGVGLATLDPFYVFLHPIFPNLFGTAWDFDILGHYGFNTQRFSSNVPFLGDCAGQPCYERSVRGRLARPRIFATPLTLEINGQYQRRVTPARGPIELAVGNITLSYSRSRALQLYVGYLIQKSNISQDISKPAFTPDTELGLPTVVNRRDAIVSDRTGALTAGFTYNNTENPSNPDKGIIIQGDVRFASPYFGGQDWFLRTDLAFQHFIPIPRTANRLNFRYALRYGHAIPLPNLPGGSGAAGVPEIWRYWGGGTADLGLRGIFPETMLVDIEAIDTGDGFKRLHYTAQGGHIRALATIALQVTSLNDFLGGKIHHSLFFDFGILTQRWSQVQLARDFRRSVGINFVKWDIKLVTLALGYAILLPNSIAPGNVKPIDDRNGRFIFDVGITF</sequence>
<accession>A0ABT5E0H1</accession>
<proteinExistence type="predicted"/>
<keyword evidence="2" id="KW-0472">Membrane</keyword>
<feature type="compositionally biased region" description="Low complexity" evidence="3">
    <location>
        <begin position="150"/>
        <end position="159"/>
    </location>
</feature>
<evidence type="ECO:0000313" key="6">
    <source>
        <dbReference type="EMBL" id="MDC0718918.1"/>
    </source>
</evidence>
<protein>
    <submittedName>
        <fullName evidence="6">BamA/TamA family outer membrane protein</fullName>
    </submittedName>
</protein>
<feature type="signal peptide" evidence="4">
    <location>
        <begin position="1"/>
        <end position="32"/>
    </location>
</feature>
<comment type="subcellular location">
    <subcellularLocation>
        <location evidence="1">Membrane</location>
    </subcellularLocation>
</comment>
<dbReference type="Pfam" id="PF01103">
    <property type="entry name" value="Omp85"/>
    <property type="match status" value="1"/>
</dbReference>
<keyword evidence="7" id="KW-1185">Reference proteome</keyword>
<keyword evidence="4" id="KW-0732">Signal</keyword>
<organism evidence="6 7">
    <name type="scientific">Nannocystis bainbridge</name>
    <dbReference type="NCBI Taxonomy" id="2995303"/>
    <lineage>
        <taxon>Bacteria</taxon>
        <taxon>Pseudomonadati</taxon>
        <taxon>Myxococcota</taxon>
        <taxon>Polyangia</taxon>
        <taxon>Nannocystales</taxon>
        <taxon>Nannocystaceae</taxon>
        <taxon>Nannocystis</taxon>
    </lineage>
</organism>
<dbReference type="EMBL" id="JAQNDL010000002">
    <property type="protein sequence ID" value="MDC0718918.1"/>
    <property type="molecule type" value="Genomic_DNA"/>
</dbReference>
<dbReference type="Proteomes" id="UP001221686">
    <property type="component" value="Unassembled WGS sequence"/>
</dbReference>
<reference evidence="6 7" key="1">
    <citation type="submission" date="2022-11" db="EMBL/GenBank/DDBJ databases">
        <title>Minimal conservation of predation-associated metabolite biosynthetic gene clusters underscores biosynthetic potential of Myxococcota including descriptions for ten novel species: Archangium lansinium sp. nov., Myxococcus landrumus sp. nov., Nannocystis bai.</title>
        <authorList>
            <person name="Ahearne A."/>
            <person name="Stevens C."/>
            <person name="Dowd S."/>
        </authorList>
    </citation>
    <scope>NUCLEOTIDE SEQUENCE [LARGE SCALE GENOMIC DNA]</scope>
    <source>
        <strain evidence="6 7">BB15-2</strain>
    </source>
</reference>
<evidence type="ECO:0000256" key="1">
    <source>
        <dbReference type="ARBA" id="ARBA00004370"/>
    </source>
</evidence>
<dbReference type="Gene3D" id="2.40.160.50">
    <property type="entry name" value="membrane protein fhac: a member of the omp85/tpsb transporter family"/>
    <property type="match status" value="1"/>
</dbReference>
<evidence type="ECO:0000256" key="3">
    <source>
        <dbReference type="SAM" id="MobiDB-lite"/>
    </source>
</evidence>
<dbReference type="RefSeq" id="WP_272087429.1">
    <property type="nucleotide sequence ID" value="NZ_JAQNDL010000002.1"/>
</dbReference>
<comment type="caution">
    <text evidence="6">The sequence shown here is derived from an EMBL/GenBank/DDBJ whole genome shotgun (WGS) entry which is preliminary data.</text>
</comment>
<name>A0ABT5E0H1_9BACT</name>
<evidence type="ECO:0000259" key="5">
    <source>
        <dbReference type="Pfam" id="PF01103"/>
    </source>
</evidence>
<evidence type="ECO:0000256" key="4">
    <source>
        <dbReference type="SAM" id="SignalP"/>
    </source>
</evidence>